<protein>
    <submittedName>
        <fullName evidence="3">Helix-turn-helix transcriptional regulator</fullName>
    </submittedName>
</protein>
<dbReference type="RefSeq" id="WP_346096933.1">
    <property type="nucleotide sequence ID" value="NZ_BAAABY010000032.1"/>
</dbReference>
<dbReference type="CDD" id="cd00093">
    <property type="entry name" value="HTH_XRE"/>
    <property type="match status" value="1"/>
</dbReference>
<feature type="compositionally biased region" description="Basic and acidic residues" evidence="1">
    <location>
        <begin position="12"/>
        <end position="24"/>
    </location>
</feature>
<sequence>MTTGDVDVATCDGEREGREEREPDPSDSLRTFGAVVQALREHAGLTRAEFGARVRFSRHTVESVELGRRMPDESFVERAEDVLGNTGALRRAARFLSRGEPGLAVWFRRWARLERVAVSLCTYECRLVPGLLQSEGYARTVFGNRIPHVSDDQLEAQLRARMERQQLIHERPNTSFSFIMDEHVARRPLGGHDVARDQLDHMLTLSALRNVSIQIMPGDTVCHAGLDGPLALLETPEGRRLAYSEGQKNGRLIADAAEAAVLHQRYATLRSQALTPLDSVGLLTQIRGAT</sequence>
<dbReference type="EMBL" id="BAAABY010000032">
    <property type="protein sequence ID" value="GAA0475406.1"/>
    <property type="molecule type" value="Genomic_DNA"/>
</dbReference>
<dbReference type="Pfam" id="PF19054">
    <property type="entry name" value="DUF5753"/>
    <property type="match status" value="1"/>
</dbReference>
<evidence type="ECO:0000259" key="2">
    <source>
        <dbReference type="PROSITE" id="PS50943"/>
    </source>
</evidence>
<gene>
    <name evidence="3" type="ORF">GCM10010361_44760</name>
</gene>
<reference evidence="4" key="1">
    <citation type="journal article" date="2019" name="Int. J. Syst. Evol. Microbiol.">
        <title>The Global Catalogue of Microorganisms (GCM) 10K type strain sequencing project: providing services to taxonomists for standard genome sequencing and annotation.</title>
        <authorList>
            <consortium name="The Broad Institute Genomics Platform"/>
            <consortium name="The Broad Institute Genome Sequencing Center for Infectious Disease"/>
            <person name="Wu L."/>
            <person name="Ma J."/>
        </authorList>
    </citation>
    <scope>NUCLEOTIDE SEQUENCE [LARGE SCALE GENOMIC DNA]</scope>
    <source>
        <strain evidence="4">JCM 4805</strain>
    </source>
</reference>
<feature type="region of interest" description="Disordered" evidence="1">
    <location>
        <begin position="1"/>
        <end position="28"/>
    </location>
</feature>
<feature type="domain" description="HTH cro/C1-type" evidence="2">
    <location>
        <begin position="36"/>
        <end position="89"/>
    </location>
</feature>
<keyword evidence="4" id="KW-1185">Reference proteome</keyword>
<dbReference type="SMART" id="SM00530">
    <property type="entry name" value="HTH_XRE"/>
    <property type="match status" value="1"/>
</dbReference>
<dbReference type="Pfam" id="PF13560">
    <property type="entry name" value="HTH_31"/>
    <property type="match status" value="1"/>
</dbReference>
<accession>A0ABP3KB15</accession>
<dbReference type="Gene3D" id="1.10.260.40">
    <property type="entry name" value="lambda repressor-like DNA-binding domains"/>
    <property type="match status" value="1"/>
</dbReference>
<comment type="caution">
    <text evidence="3">The sequence shown here is derived from an EMBL/GenBank/DDBJ whole genome shotgun (WGS) entry which is preliminary data.</text>
</comment>
<dbReference type="SUPFAM" id="SSF47413">
    <property type="entry name" value="lambda repressor-like DNA-binding domains"/>
    <property type="match status" value="1"/>
</dbReference>
<organism evidence="3 4">
    <name type="scientific">Streptomyces olivaceiscleroticus</name>
    <dbReference type="NCBI Taxonomy" id="68245"/>
    <lineage>
        <taxon>Bacteria</taxon>
        <taxon>Bacillati</taxon>
        <taxon>Actinomycetota</taxon>
        <taxon>Actinomycetes</taxon>
        <taxon>Kitasatosporales</taxon>
        <taxon>Streptomycetaceae</taxon>
        <taxon>Streptomyces</taxon>
    </lineage>
</organism>
<dbReference type="InterPro" id="IPR001387">
    <property type="entry name" value="Cro/C1-type_HTH"/>
</dbReference>
<dbReference type="InterPro" id="IPR043917">
    <property type="entry name" value="DUF5753"/>
</dbReference>
<dbReference type="PROSITE" id="PS50943">
    <property type="entry name" value="HTH_CROC1"/>
    <property type="match status" value="1"/>
</dbReference>
<dbReference type="Proteomes" id="UP001500909">
    <property type="component" value="Unassembled WGS sequence"/>
</dbReference>
<evidence type="ECO:0000313" key="3">
    <source>
        <dbReference type="EMBL" id="GAA0475406.1"/>
    </source>
</evidence>
<name>A0ABP3KB15_9ACTN</name>
<proteinExistence type="predicted"/>
<evidence type="ECO:0000256" key="1">
    <source>
        <dbReference type="SAM" id="MobiDB-lite"/>
    </source>
</evidence>
<dbReference type="InterPro" id="IPR010982">
    <property type="entry name" value="Lambda_DNA-bd_dom_sf"/>
</dbReference>
<evidence type="ECO:0000313" key="4">
    <source>
        <dbReference type="Proteomes" id="UP001500909"/>
    </source>
</evidence>